<dbReference type="Pfam" id="PF00072">
    <property type="entry name" value="Response_reg"/>
    <property type="match status" value="1"/>
</dbReference>
<dbReference type="SUPFAM" id="SSF52172">
    <property type="entry name" value="CheY-like"/>
    <property type="match status" value="1"/>
</dbReference>
<comment type="caution">
    <text evidence="7">The sequence shown here is derived from an EMBL/GenBank/DDBJ whole genome shotgun (WGS) entry which is preliminary data.</text>
</comment>
<dbReference type="InterPro" id="IPR018060">
    <property type="entry name" value="HTH_AraC"/>
</dbReference>
<dbReference type="SUPFAM" id="SSF46689">
    <property type="entry name" value="Homeodomain-like"/>
    <property type="match status" value="2"/>
</dbReference>
<evidence type="ECO:0000256" key="4">
    <source>
        <dbReference type="PROSITE-ProRule" id="PRU00169"/>
    </source>
</evidence>
<dbReference type="GO" id="GO:0003700">
    <property type="term" value="F:DNA-binding transcription factor activity"/>
    <property type="evidence" value="ECO:0007669"/>
    <property type="project" value="InterPro"/>
</dbReference>
<dbReference type="Gene3D" id="3.40.50.2300">
    <property type="match status" value="1"/>
</dbReference>
<keyword evidence="8" id="KW-1185">Reference proteome</keyword>
<evidence type="ECO:0000259" key="6">
    <source>
        <dbReference type="PROSITE" id="PS50110"/>
    </source>
</evidence>
<evidence type="ECO:0000313" key="8">
    <source>
        <dbReference type="Proteomes" id="UP000261905"/>
    </source>
</evidence>
<dbReference type="PRINTS" id="PR00032">
    <property type="entry name" value="HTHARAC"/>
</dbReference>
<dbReference type="Gene3D" id="1.10.10.60">
    <property type="entry name" value="Homeodomain-like"/>
    <property type="match status" value="2"/>
</dbReference>
<sequence>MIMQGGSMYTIILVDDERLTLDTLANYIDWEQMSCRVIATASNGRDAWSKIESLQPDILITDVKMPVMDGIELCKQVHTRFPNIQIVFLSGYNEFEYACAALQHGACGYLLKPIDHEELAATMRMVRQRCEEQKNRFNSTLLTSGEYLRELLQIGGNLLSGLADEVTAVYNHYLHLPADNKTFHFVFISIDEYTLLAENPLVFDAPSGDFSTVERLEFFIAGLSSHSPGVLTKLRDGQWLFVTKESDRTVFTHWRDQSANAQRWISLFLTDHPQTLLSFTKQWPKMLQTRNQLVAIHGTGLIHDNWENMHAILRKEPFPRTEHLIAAVQQNRRDQVEEWLHDFFDGGLPPGNISQVFVDSVSVFNAVLSAVAANNRPLQEIFESDSKFLERLSLMESMQSMKTHMRQLLSIMMDELEASPVDRHIEIVNEVCDIIQKNYGGVISIDVLAELIYLSPNYLRTIFKDVTGKTLLEYVTQIRMDHACLMLQETNHRIHEVAKQVGYESPSYFGSVFFKRTGLTPNQYRTHAKKRQRT</sequence>
<dbReference type="PROSITE" id="PS01124">
    <property type="entry name" value="HTH_ARAC_FAMILY_2"/>
    <property type="match status" value="1"/>
</dbReference>
<keyword evidence="4" id="KW-0597">Phosphoprotein</keyword>
<dbReference type="SMART" id="SM00448">
    <property type="entry name" value="REC"/>
    <property type="match status" value="1"/>
</dbReference>
<gene>
    <name evidence="7" type="ORF">DX130_14195</name>
</gene>
<feature type="domain" description="HTH araC/xylS-type" evidence="5">
    <location>
        <begin position="429"/>
        <end position="527"/>
    </location>
</feature>
<proteinExistence type="predicted"/>
<dbReference type="EMBL" id="QUBQ01000002">
    <property type="protein sequence ID" value="REK74808.1"/>
    <property type="molecule type" value="Genomic_DNA"/>
</dbReference>
<dbReference type="InterPro" id="IPR011006">
    <property type="entry name" value="CheY-like_superfamily"/>
</dbReference>
<name>A0A371PGZ0_9BACL</name>
<evidence type="ECO:0000256" key="2">
    <source>
        <dbReference type="ARBA" id="ARBA00023125"/>
    </source>
</evidence>
<dbReference type="InterPro" id="IPR009057">
    <property type="entry name" value="Homeodomain-like_sf"/>
</dbReference>
<dbReference type="CDD" id="cd17536">
    <property type="entry name" value="REC_YesN-like"/>
    <property type="match status" value="1"/>
</dbReference>
<dbReference type="GO" id="GO:0043565">
    <property type="term" value="F:sequence-specific DNA binding"/>
    <property type="evidence" value="ECO:0007669"/>
    <property type="project" value="InterPro"/>
</dbReference>
<accession>A0A371PGZ0</accession>
<dbReference type="OrthoDB" id="9794370at2"/>
<organism evidence="7 8">
    <name type="scientific">Paenibacillus paeoniae</name>
    <dbReference type="NCBI Taxonomy" id="2292705"/>
    <lineage>
        <taxon>Bacteria</taxon>
        <taxon>Bacillati</taxon>
        <taxon>Bacillota</taxon>
        <taxon>Bacilli</taxon>
        <taxon>Bacillales</taxon>
        <taxon>Paenibacillaceae</taxon>
        <taxon>Paenibacillus</taxon>
    </lineage>
</organism>
<protein>
    <submittedName>
        <fullName evidence="7">Response regulator</fullName>
    </submittedName>
</protein>
<dbReference type="AlphaFoldDB" id="A0A371PGZ0"/>
<feature type="modified residue" description="4-aspartylphosphate" evidence="4">
    <location>
        <position position="62"/>
    </location>
</feature>
<evidence type="ECO:0000259" key="5">
    <source>
        <dbReference type="PROSITE" id="PS01124"/>
    </source>
</evidence>
<dbReference type="SMART" id="SM00342">
    <property type="entry name" value="HTH_ARAC"/>
    <property type="match status" value="1"/>
</dbReference>
<evidence type="ECO:0000313" key="7">
    <source>
        <dbReference type="EMBL" id="REK74808.1"/>
    </source>
</evidence>
<feature type="domain" description="Response regulatory" evidence="6">
    <location>
        <begin position="10"/>
        <end position="127"/>
    </location>
</feature>
<evidence type="ECO:0000256" key="1">
    <source>
        <dbReference type="ARBA" id="ARBA00023015"/>
    </source>
</evidence>
<dbReference type="GO" id="GO:0000160">
    <property type="term" value="P:phosphorelay signal transduction system"/>
    <property type="evidence" value="ECO:0007669"/>
    <property type="project" value="InterPro"/>
</dbReference>
<dbReference type="Pfam" id="PF12833">
    <property type="entry name" value="HTH_18"/>
    <property type="match status" value="1"/>
</dbReference>
<dbReference type="PROSITE" id="PS50110">
    <property type="entry name" value="RESPONSE_REGULATORY"/>
    <property type="match status" value="1"/>
</dbReference>
<keyword evidence="1" id="KW-0805">Transcription regulation</keyword>
<dbReference type="PANTHER" id="PTHR43280">
    <property type="entry name" value="ARAC-FAMILY TRANSCRIPTIONAL REGULATOR"/>
    <property type="match status" value="1"/>
</dbReference>
<dbReference type="InterPro" id="IPR020449">
    <property type="entry name" value="Tscrpt_reg_AraC-type_HTH"/>
</dbReference>
<reference evidence="7 8" key="1">
    <citation type="submission" date="2018-08" db="EMBL/GenBank/DDBJ databases">
        <title>Paenibacillus sp. M4BSY-1, whole genome shotgun sequence.</title>
        <authorList>
            <person name="Tuo L."/>
        </authorList>
    </citation>
    <scope>NUCLEOTIDE SEQUENCE [LARGE SCALE GENOMIC DNA]</scope>
    <source>
        <strain evidence="7 8">M4BSY-1</strain>
    </source>
</reference>
<evidence type="ECO:0000256" key="3">
    <source>
        <dbReference type="ARBA" id="ARBA00023163"/>
    </source>
</evidence>
<dbReference type="InterPro" id="IPR001789">
    <property type="entry name" value="Sig_transdc_resp-reg_receiver"/>
</dbReference>
<keyword evidence="3" id="KW-0804">Transcription</keyword>
<dbReference type="PANTHER" id="PTHR43280:SF2">
    <property type="entry name" value="HTH-TYPE TRANSCRIPTIONAL REGULATOR EXSA"/>
    <property type="match status" value="1"/>
</dbReference>
<keyword evidence="2" id="KW-0238">DNA-binding</keyword>
<dbReference type="Proteomes" id="UP000261905">
    <property type="component" value="Unassembled WGS sequence"/>
</dbReference>